<comment type="similarity">
    <text evidence="7">Belongs to the transglycosylase MltG family.</text>
</comment>
<evidence type="ECO:0000313" key="8">
    <source>
        <dbReference type="EMBL" id="XCH45978.1"/>
    </source>
</evidence>
<evidence type="ECO:0000256" key="2">
    <source>
        <dbReference type="ARBA" id="ARBA00022692"/>
    </source>
</evidence>
<dbReference type="HAMAP" id="MF_02065">
    <property type="entry name" value="MltG"/>
    <property type="match status" value="1"/>
</dbReference>
<evidence type="ECO:0000256" key="6">
    <source>
        <dbReference type="ARBA" id="ARBA00023316"/>
    </source>
</evidence>
<dbReference type="EC" id="4.2.2.29" evidence="7"/>
<keyword evidence="4 7" id="KW-0472">Membrane</keyword>
<dbReference type="AlphaFoldDB" id="A0AAU8GTT5"/>
<dbReference type="Gene3D" id="3.30.1490.480">
    <property type="entry name" value="Endolytic murein transglycosylase"/>
    <property type="match status" value="1"/>
</dbReference>
<comment type="subcellular location">
    <subcellularLocation>
        <location evidence="7">Cell membrane</location>
        <topology evidence="7">Single-pass membrane protein</topology>
    </subcellularLocation>
</comment>
<comment type="catalytic activity">
    <reaction evidence="7">
        <text>a peptidoglycan chain = a peptidoglycan chain with N-acetyl-1,6-anhydromuramyl-[peptide] at the reducing end + a peptidoglycan chain with N-acetylglucosamine at the non-reducing end.</text>
        <dbReference type="EC" id="4.2.2.29"/>
    </reaction>
</comment>
<feature type="site" description="Important for catalytic activity" evidence="7">
    <location>
        <position position="214"/>
    </location>
</feature>
<evidence type="ECO:0000256" key="5">
    <source>
        <dbReference type="ARBA" id="ARBA00023239"/>
    </source>
</evidence>
<reference evidence="8" key="1">
    <citation type="submission" date="2024-01" db="EMBL/GenBank/DDBJ databases">
        <title>The first autotrophic representatives of the genus Thermodesulfovibrio.</title>
        <authorList>
            <person name="Maltseva A.I."/>
            <person name="Elcheninov A.G."/>
            <person name="Kublanov I.V."/>
            <person name="Lebedinsky A.V."/>
            <person name="Frolov E.N."/>
        </authorList>
    </citation>
    <scope>NUCLEOTIDE SEQUENCE</scope>
    <source>
        <strain evidence="8">3907-1M</strain>
    </source>
</reference>
<dbReference type="GO" id="GO:0008932">
    <property type="term" value="F:lytic endotransglycosylase activity"/>
    <property type="evidence" value="ECO:0007669"/>
    <property type="project" value="UniProtKB-UniRule"/>
</dbReference>
<dbReference type="RefSeq" id="WP_353683519.1">
    <property type="nucleotide sequence ID" value="NZ_CP144373.1"/>
</dbReference>
<dbReference type="CDD" id="cd08010">
    <property type="entry name" value="MltG_like"/>
    <property type="match status" value="1"/>
</dbReference>
<dbReference type="Pfam" id="PF02618">
    <property type="entry name" value="YceG"/>
    <property type="match status" value="1"/>
</dbReference>
<dbReference type="GO" id="GO:0009252">
    <property type="term" value="P:peptidoglycan biosynthetic process"/>
    <property type="evidence" value="ECO:0007669"/>
    <property type="project" value="UniProtKB-UniRule"/>
</dbReference>
<keyword evidence="3 7" id="KW-1133">Transmembrane helix</keyword>
<dbReference type="InterPro" id="IPR003770">
    <property type="entry name" value="MLTG-like"/>
</dbReference>
<dbReference type="KEGG" id="taut:V4D30_06465"/>
<evidence type="ECO:0000256" key="3">
    <source>
        <dbReference type="ARBA" id="ARBA00022989"/>
    </source>
</evidence>
<comment type="function">
    <text evidence="7">Functions as a peptidoglycan terminase that cleaves nascent peptidoglycan strands endolytically to terminate their elongation.</text>
</comment>
<keyword evidence="5 7" id="KW-0456">Lyase</keyword>
<evidence type="ECO:0000256" key="7">
    <source>
        <dbReference type="HAMAP-Rule" id="MF_02065"/>
    </source>
</evidence>
<dbReference type="Gene3D" id="3.30.160.60">
    <property type="entry name" value="Classic Zinc Finger"/>
    <property type="match status" value="1"/>
</dbReference>
<keyword evidence="6 7" id="KW-0961">Cell wall biogenesis/degradation</keyword>
<evidence type="ECO:0000256" key="4">
    <source>
        <dbReference type="ARBA" id="ARBA00023136"/>
    </source>
</evidence>
<accession>A0AAU8GTT5</accession>
<name>A0AAU8GTT5_9BACT</name>
<keyword evidence="1 7" id="KW-1003">Cell membrane</keyword>
<evidence type="ECO:0000256" key="1">
    <source>
        <dbReference type="ARBA" id="ARBA00022475"/>
    </source>
</evidence>
<feature type="transmembrane region" description="Helical" evidence="7">
    <location>
        <begin position="6"/>
        <end position="24"/>
    </location>
</feature>
<sequence>MKLWKAVAIVFAGYFLFFTLYLTIELTKPINISEDTEVYVPKGASFSSIARIFKEKGIIRNETIFIIIGRIYGIEKKARAGYYLFTKEMTVLDVIKKLLQGKITEYTVTVVEGDSLYEIADKLSKINPDFKDQLFQLAYDKAFLRSLKIDAPSLEGYLFPDTYNIPKGLQLEEIVRLMVKRFWDVYDSKLMERTKKIGWTTNQVVTLASIIEKEAKVDEEKPLISAVYHNRLKLGMPLQADPTAIYGIKRYKDGVTKKDLKNRTPYNTYLIKGLPPGPIASPGLKSILAALNPARVSYLYFVSRGDGTHEFSSDYKTHISAINQIRGNRFD</sequence>
<dbReference type="NCBIfam" id="TIGR00247">
    <property type="entry name" value="endolytic transglycosylase MltG"/>
    <property type="match status" value="1"/>
</dbReference>
<proteinExistence type="inferred from homology"/>
<dbReference type="GO" id="GO:0071555">
    <property type="term" value="P:cell wall organization"/>
    <property type="evidence" value="ECO:0007669"/>
    <property type="project" value="UniProtKB-KW"/>
</dbReference>
<dbReference type="GO" id="GO:0005886">
    <property type="term" value="C:plasma membrane"/>
    <property type="evidence" value="ECO:0007669"/>
    <property type="project" value="UniProtKB-SubCell"/>
</dbReference>
<keyword evidence="2 7" id="KW-0812">Transmembrane</keyword>
<dbReference type="PANTHER" id="PTHR30518:SF2">
    <property type="entry name" value="ENDOLYTIC MUREIN TRANSGLYCOSYLASE"/>
    <property type="match status" value="1"/>
</dbReference>
<gene>
    <name evidence="7 8" type="primary">mltG</name>
    <name evidence="8" type="ORF">V4D30_06465</name>
</gene>
<organism evidence="8">
    <name type="scientific">Thermodesulfovibrio autotrophicus</name>
    <dbReference type="NCBI Taxonomy" id="3118333"/>
    <lineage>
        <taxon>Bacteria</taxon>
        <taxon>Pseudomonadati</taxon>
        <taxon>Nitrospirota</taxon>
        <taxon>Thermodesulfovibrionia</taxon>
        <taxon>Thermodesulfovibrionales</taxon>
        <taxon>Thermodesulfovibrionaceae</taxon>
        <taxon>Thermodesulfovibrio</taxon>
    </lineage>
</organism>
<dbReference type="EMBL" id="CP144373">
    <property type="protein sequence ID" value="XCH45978.1"/>
    <property type="molecule type" value="Genomic_DNA"/>
</dbReference>
<protein>
    <recommendedName>
        <fullName evidence="7">Endolytic murein transglycosylase</fullName>
        <ecNumber evidence="7">4.2.2.29</ecNumber>
    </recommendedName>
    <alternativeName>
        <fullName evidence="7">Peptidoglycan lytic transglycosylase</fullName>
    </alternativeName>
    <alternativeName>
        <fullName evidence="7">Peptidoglycan polymerization terminase</fullName>
    </alternativeName>
</protein>
<dbReference type="PANTHER" id="PTHR30518">
    <property type="entry name" value="ENDOLYTIC MUREIN TRANSGLYCOSYLASE"/>
    <property type="match status" value="1"/>
</dbReference>